<dbReference type="InterPro" id="IPR004837">
    <property type="entry name" value="NaCa_Exmemb"/>
</dbReference>
<comment type="caution">
    <text evidence="14">The sequence shown here is derived from an EMBL/GenBank/DDBJ whole genome shotgun (WGS) entry which is preliminary data.</text>
</comment>
<dbReference type="AlphaFoldDB" id="A0AA89AMC4"/>
<feature type="transmembrane region" description="Helical" evidence="12">
    <location>
        <begin position="161"/>
        <end position="183"/>
    </location>
</feature>
<evidence type="ECO:0000256" key="5">
    <source>
        <dbReference type="ARBA" id="ARBA00022692"/>
    </source>
</evidence>
<dbReference type="InterPro" id="IPR044880">
    <property type="entry name" value="NCX_ion-bd_dom_sf"/>
</dbReference>
<dbReference type="EMBL" id="JAVXUP010002060">
    <property type="protein sequence ID" value="KAK3005941.1"/>
    <property type="molecule type" value="Genomic_DNA"/>
</dbReference>
<evidence type="ECO:0000256" key="1">
    <source>
        <dbReference type="ARBA" id="ARBA00004141"/>
    </source>
</evidence>
<feature type="domain" description="Sodium/calcium exchanger membrane region" evidence="13">
    <location>
        <begin position="434"/>
        <end position="583"/>
    </location>
</feature>
<keyword evidence="6" id="KW-0630">Potassium</keyword>
<dbReference type="GO" id="GO:0008324">
    <property type="term" value="F:monoatomic cation transmembrane transporter activity"/>
    <property type="evidence" value="ECO:0007669"/>
    <property type="project" value="TreeGrafter"/>
</dbReference>
<feature type="transmembrane region" description="Helical" evidence="12">
    <location>
        <begin position="464"/>
        <end position="485"/>
    </location>
</feature>
<keyword evidence="7 12" id="KW-1133">Transmembrane helix</keyword>
<keyword evidence="8" id="KW-0915">Sodium</keyword>
<evidence type="ECO:0000256" key="11">
    <source>
        <dbReference type="ARBA" id="ARBA00038187"/>
    </source>
</evidence>
<evidence type="ECO:0000256" key="6">
    <source>
        <dbReference type="ARBA" id="ARBA00022958"/>
    </source>
</evidence>
<keyword evidence="10" id="KW-0406">Ion transport</keyword>
<evidence type="ECO:0000256" key="9">
    <source>
        <dbReference type="ARBA" id="ARBA00023136"/>
    </source>
</evidence>
<sequence length="590" mass="63912">MASPLTPNPLKATAIALTLLSTLLFFLFTTFSSPPHHHPSTTPLTHHRSLLPATTPCSSLHHISSPDVGLIDYSSLHHCTFRSNPRFSIPFLSLTLLLLFYILVAAAQRHFSPVVTTLSSHLRLSPSMGAVTLLALGNGAPDVFASVAAVGGGQARTGFGAILSAGTFVSAFVVGFVAIYAAPFSVDPAPFVRDVFFYLVAALFLFTVYLGAEIYLWQAVGFVGFYLFFVGFVFWMDLGSGNVNRNGGDGEVGLGHVETRTELVETYCESEEKLEGGKLEGGNPGFGVWRAFQKMKLVLEKSLRMITKITGLSISVGSDIAHGGFSRYQEIDIYVKISKTWELPVSLLLKLTIPQASPSEWSRFFRSANIALCPLALLYSCKSFMPLNHSIVFLLPDTHFPLWLVVFLGSSSLAVLHFVVGKEAPKTEQIAIVVAAFVMSVFWISTMAGELLNCLAALGELLELSPALLGLTVLAWGNSVGDLVADVAVAKAGQPAMAMAGCFACPMFNMLFGLGTALVIQTANVYPEAYKLHFHVSIAVAFMFLFLSLMGSLLVVTWCRFRVPRFWGFCLVALYVVFIVVSLVIAKFSA</sequence>
<evidence type="ECO:0000256" key="12">
    <source>
        <dbReference type="SAM" id="Phobius"/>
    </source>
</evidence>
<evidence type="ECO:0000256" key="10">
    <source>
        <dbReference type="ARBA" id="ARBA00023201"/>
    </source>
</evidence>
<feature type="transmembrane region" description="Helical" evidence="12">
    <location>
        <begin position="432"/>
        <end position="458"/>
    </location>
</feature>
<comment type="subcellular location">
    <subcellularLocation>
        <location evidence="1">Membrane</location>
        <topology evidence="1">Multi-pass membrane protein</topology>
    </subcellularLocation>
</comment>
<feature type="transmembrane region" description="Helical" evidence="12">
    <location>
        <begin position="532"/>
        <end position="559"/>
    </location>
</feature>
<accession>A0AA89AMC4</accession>
<keyword evidence="15" id="KW-1185">Reference proteome</keyword>
<evidence type="ECO:0000256" key="7">
    <source>
        <dbReference type="ARBA" id="ARBA00022989"/>
    </source>
</evidence>
<keyword evidence="2" id="KW-0813">Transport</keyword>
<keyword evidence="10" id="KW-0739">Sodium transport</keyword>
<evidence type="ECO:0000313" key="15">
    <source>
        <dbReference type="Proteomes" id="UP001188597"/>
    </source>
</evidence>
<evidence type="ECO:0000259" key="13">
    <source>
        <dbReference type="Pfam" id="PF01699"/>
    </source>
</evidence>
<dbReference type="GO" id="GO:0006814">
    <property type="term" value="P:sodium ion transport"/>
    <property type="evidence" value="ECO:0007669"/>
    <property type="project" value="UniProtKB-KW"/>
</dbReference>
<keyword evidence="9 12" id="KW-0472">Membrane</keyword>
<protein>
    <recommendedName>
        <fullName evidence="13">Sodium/calcium exchanger membrane region domain-containing protein</fullName>
    </recommendedName>
</protein>
<dbReference type="Pfam" id="PF01699">
    <property type="entry name" value="Na_Ca_ex"/>
    <property type="match status" value="2"/>
</dbReference>
<feature type="transmembrane region" description="Helical" evidence="12">
    <location>
        <begin position="400"/>
        <end position="420"/>
    </location>
</feature>
<keyword evidence="3" id="KW-0050">Antiport</keyword>
<feature type="transmembrane region" description="Helical" evidence="12">
    <location>
        <begin position="87"/>
        <end position="107"/>
    </location>
</feature>
<gene>
    <name evidence="14" type="ORF">RJ639_016727</name>
</gene>
<evidence type="ECO:0000313" key="14">
    <source>
        <dbReference type="EMBL" id="KAK3005941.1"/>
    </source>
</evidence>
<feature type="transmembrane region" description="Helical" evidence="12">
    <location>
        <begin position="218"/>
        <end position="236"/>
    </location>
</feature>
<dbReference type="PANTHER" id="PTHR12266:SF33">
    <property type="entry name" value="CATION_CALCIUM EXCHANGER 5"/>
    <property type="match status" value="1"/>
</dbReference>
<evidence type="ECO:0000256" key="2">
    <source>
        <dbReference type="ARBA" id="ARBA00022448"/>
    </source>
</evidence>
<dbReference type="GO" id="GO:0006813">
    <property type="term" value="P:potassium ion transport"/>
    <property type="evidence" value="ECO:0007669"/>
    <property type="project" value="UniProtKB-KW"/>
</dbReference>
<keyword evidence="5 12" id="KW-0812">Transmembrane</keyword>
<dbReference type="GO" id="GO:0016020">
    <property type="term" value="C:membrane"/>
    <property type="evidence" value="ECO:0007669"/>
    <property type="project" value="UniProtKB-SubCell"/>
</dbReference>
<dbReference type="Proteomes" id="UP001188597">
    <property type="component" value="Unassembled WGS sequence"/>
</dbReference>
<name>A0AA89AMC4_9ASTE</name>
<feature type="transmembrane region" description="Helical" evidence="12">
    <location>
        <begin position="566"/>
        <end position="586"/>
    </location>
</feature>
<feature type="domain" description="Sodium/calcium exchanger membrane region" evidence="13">
    <location>
        <begin position="93"/>
        <end position="235"/>
    </location>
</feature>
<keyword evidence="4" id="KW-0633">Potassium transport</keyword>
<dbReference type="Gene3D" id="1.20.1420.30">
    <property type="entry name" value="NCX, central ion-binding region"/>
    <property type="match status" value="2"/>
</dbReference>
<reference evidence="14" key="1">
    <citation type="submission" date="2022-12" db="EMBL/GenBank/DDBJ databases">
        <title>Draft genome assemblies for two species of Escallonia (Escalloniales).</title>
        <authorList>
            <person name="Chanderbali A."/>
            <person name="Dervinis C."/>
            <person name="Anghel I."/>
            <person name="Soltis D."/>
            <person name="Soltis P."/>
            <person name="Zapata F."/>
        </authorList>
    </citation>
    <scope>NUCLEOTIDE SEQUENCE</scope>
    <source>
        <strain evidence="14">UCBG64.0493</strain>
        <tissue evidence="14">Leaf</tissue>
    </source>
</reference>
<feature type="transmembrane region" description="Helical" evidence="12">
    <location>
        <begin position="497"/>
        <end position="520"/>
    </location>
</feature>
<comment type="similarity">
    <text evidence="11">Belongs to the Ca(2+):cation antiporter (CaCA) (TC 2.A.19) family. Cation/calcium exchanger (CCX) subfamily.</text>
</comment>
<evidence type="ECO:0000256" key="3">
    <source>
        <dbReference type="ARBA" id="ARBA00022449"/>
    </source>
</evidence>
<proteinExistence type="inferred from homology"/>
<feature type="transmembrane region" description="Helical" evidence="12">
    <location>
        <begin position="195"/>
        <end position="212"/>
    </location>
</feature>
<dbReference type="PANTHER" id="PTHR12266">
    <property type="entry name" value="NA+/CA2+ K+ INDEPENDENT EXCHANGER"/>
    <property type="match status" value="1"/>
</dbReference>
<organism evidence="14 15">
    <name type="scientific">Escallonia herrerae</name>
    <dbReference type="NCBI Taxonomy" id="1293975"/>
    <lineage>
        <taxon>Eukaryota</taxon>
        <taxon>Viridiplantae</taxon>
        <taxon>Streptophyta</taxon>
        <taxon>Embryophyta</taxon>
        <taxon>Tracheophyta</taxon>
        <taxon>Spermatophyta</taxon>
        <taxon>Magnoliopsida</taxon>
        <taxon>eudicotyledons</taxon>
        <taxon>Gunneridae</taxon>
        <taxon>Pentapetalae</taxon>
        <taxon>asterids</taxon>
        <taxon>campanulids</taxon>
        <taxon>Escalloniales</taxon>
        <taxon>Escalloniaceae</taxon>
        <taxon>Escallonia</taxon>
    </lineage>
</organism>
<dbReference type="InterPro" id="IPR051359">
    <property type="entry name" value="CaCA_antiporter"/>
</dbReference>
<evidence type="ECO:0000256" key="8">
    <source>
        <dbReference type="ARBA" id="ARBA00023053"/>
    </source>
</evidence>
<dbReference type="GO" id="GO:0015297">
    <property type="term" value="F:antiporter activity"/>
    <property type="evidence" value="ECO:0007669"/>
    <property type="project" value="UniProtKB-KW"/>
</dbReference>
<evidence type="ECO:0000256" key="4">
    <source>
        <dbReference type="ARBA" id="ARBA00022538"/>
    </source>
</evidence>
<feature type="transmembrane region" description="Helical" evidence="12">
    <location>
        <begin position="128"/>
        <end position="149"/>
    </location>
</feature>